<dbReference type="RefSeq" id="WP_205457753.1">
    <property type="nucleotide sequence ID" value="NZ_JAFHKK010000001.1"/>
</dbReference>
<evidence type="ECO:0000313" key="1">
    <source>
        <dbReference type="EMBL" id="MBN2963320.1"/>
    </source>
</evidence>
<reference evidence="1 2" key="2">
    <citation type="submission" date="2021-02" db="EMBL/GenBank/DDBJ databases">
        <title>Sulfurospirillum tamanensis sp. nov.</title>
        <authorList>
            <person name="Frolova A."/>
            <person name="Merkel A."/>
            <person name="Slobodkin A."/>
        </authorList>
    </citation>
    <scope>NUCLEOTIDE SEQUENCE [LARGE SCALE GENOMIC DNA]</scope>
    <source>
        <strain evidence="1 2">T05b</strain>
    </source>
</reference>
<reference evidence="1 2" key="3">
    <citation type="submission" date="2021-02" db="EMBL/GenBank/DDBJ databases">
        <authorList>
            <person name="Merkel A.Y."/>
        </authorList>
    </citation>
    <scope>NUCLEOTIDE SEQUENCE [LARGE SCALE GENOMIC DNA]</scope>
    <source>
        <strain evidence="1 2">T05b</strain>
    </source>
</reference>
<dbReference type="PANTHER" id="PTHR39431">
    <property type="entry name" value="FRPA/C-RELATED PROTEIN"/>
    <property type="match status" value="1"/>
</dbReference>
<accession>A0ABS2WP34</accession>
<dbReference type="PANTHER" id="PTHR39431:SF1">
    <property type="entry name" value="FRPA_C-RELATED PROTEIN"/>
    <property type="match status" value="1"/>
</dbReference>
<gene>
    <name evidence="1" type="ORF">JWV37_00875</name>
</gene>
<evidence type="ECO:0000313" key="2">
    <source>
        <dbReference type="Proteomes" id="UP000703590"/>
    </source>
</evidence>
<reference evidence="2" key="1">
    <citation type="submission" date="2021-02" db="EMBL/GenBank/DDBJ databases">
        <title>Sulfurospirillum tamanensis sp. nov.</title>
        <authorList>
            <person name="Merkel A.Y."/>
        </authorList>
    </citation>
    <scope>NUCLEOTIDE SEQUENCE [LARGE SCALE GENOMIC DNA]</scope>
    <source>
        <strain evidence="2">T05b</strain>
    </source>
</reference>
<proteinExistence type="predicted"/>
<protein>
    <recommendedName>
        <fullName evidence="3">VCBS repeat-containing protein</fullName>
    </recommendedName>
</protein>
<dbReference type="EMBL" id="JAFHKK010000001">
    <property type="protein sequence ID" value="MBN2963320.1"/>
    <property type="molecule type" value="Genomic_DNA"/>
</dbReference>
<comment type="caution">
    <text evidence="1">The sequence shown here is derived from an EMBL/GenBank/DDBJ whole genome shotgun (WGS) entry which is preliminary data.</text>
</comment>
<dbReference type="Proteomes" id="UP000703590">
    <property type="component" value="Unassembled WGS sequence"/>
</dbReference>
<sequence>MPPPQAPLLVNLDTSYALDDDYANLDPRYRMLALLLEQMFGKQTLGKAKEAQFHTTHPIPTAHSAPVHASSPIIHYQTSLEERQTQVLEMHANIELEGGERLEASLSLRWEQHFMEKDAFFIQNGQVFRDPLVLSLEGTQPLAHTTFAFNLQGNEGKLVHLNANSGYLVLDKNGNGVVEGGRELFGPTSGEGFKELARLDEDGNGWIDKNDSFFSQLKFWHVSASSEQLLSLEEVGIGALSLHVTPMDYIHKTNATTPLAAFKHASLALTATHQSAAVFEIDIAT</sequence>
<keyword evidence="2" id="KW-1185">Reference proteome</keyword>
<evidence type="ECO:0008006" key="3">
    <source>
        <dbReference type="Google" id="ProtNLM"/>
    </source>
</evidence>
<organism evidence="1 2">
    <name type="scientific">Sulfurospirillum tamanense</name>
    <dbReference type="NCBI Taxonomy" id="2813362"/>
    <lineage>
        <taxon>Bacteria</taxon>
        <taxon>Pseudomonadati</taxon>
        <taxon>Campylobacterota</taxon>
        <taxon>Epsilonproteobacteria</taxon>
        <taxon>Campylobacterales</taxon>
        <taxon>Sulfurospirillaceae</taxon>
        <taxon>Sulfurospirillum</taxon>
    </lineage>
</organism>
<name>A0ABS2WP34_9BACT</name>